<gene>
    <name evidence="6" type="ORF">EV383_3946</name>
</gene>
<evidence type="ECO:0000256" key="2">
    <source>
        <dbReference type="ARBA" id="ARBA00022827"/>
    </source>
</evidence>
<dbReference type="Pfam" id="PF03441">
    <property type="entry name" value="FAD_binding_7"/>
    <property type="match status" value="1"/>
</dbReference>
<comment type="cofactor">
    <cofactor evidence="3">
        <name>FAD</name>
        <dbReference type="ChEBI" id="CHEBI:57692"/>
    </cofactor>
    <text evidence="3">Binds 1 FAD per subunit.</text>
</comment>
<dbReference type="Gene3D" id="1.25.40.80">
    <property type="match status" value="1"/>
</dbReference>
<evidence type="ECO:0000259" key="5">
    <source>
        <dbReference type="Pfam" id="PF03441"/>
    </source>
</evidence>
<dbReference type="GO" id="GO:0071949">
    <property type="term" value="F:FAD binding"/>
    <property type="evidence" value="ECO:0007669"/>
    <property type="project" value="TreeGrafter"/>
</dbReference>
<feature type="binding site" evidence="3">
    <location>
        <position position="101"/>
    </location>
    <ligand>
        <name>FAD</name>
        <dbReference type="ChEBI" id="CHEBI:57692"/>
    </ligand>
</feature>
<feature type="binding site" evidence="3">
    <location>
        <position position="54"/>
    </location>
    <ligand>
        <name>FAD</name>
        <dbReference type="ChEBI" id="CHEBI:57692"/>
    </ligand>
</feature>
<dbReference type="OrthoDB" id="9772484at2"/>
<dbReference type="EMBL" id="SHKL01000001">
    <property type="protein sequence ID" value="RZT87040.1"/>
    <property type="molecule type" value="Genomic_DNA"/>
</dbReference>
<keyword evidence="1 3" id="KW-0285">Flavoprotein</keyword>
<dbReference type="Proteomes" id="UP000291591">
    <property type="component" value="Unassembled WGS sequence"/>
</dbReference>
<evidence type="ECO:0000256" key="1">
    <source>
        <dbReference type="ARBA" id="ARBA00022630"/>
    </source>
</evidence>
<name>A0A4V2FR30_PSEST</name>
<evidence type="ECO:0000313" key="7">
    <source>
        <dbReference type="Proteomes" id="UP000291591"/>
    </source>
</evidence>
<reference evidence="6 7" key="1">
    <citation type="submission" date="2019-02" db="EMBL/GenBank/DDBJ databases">
        <title>Sequencing the genomes of 1000 actinobacteria strains.</title>
        <authorList>
            <person name="Klenk H.-P."/>
        </authorList>
    </citation>
    <scope>NUCLEOTIDE SEQUENCE [LARGE SCALE GENOMIC DNA]</scope>
    <source>
        <strain evidence="6 7">DSM 45779</strain>
    </source>
</reference>
<dbReference type="PANTHER" id="PTHR11455">
    <property type="entry name" value="CRYPTOCHROME"/>
    <property type="match status" value="1"/>
</dbReference>
<evidence type="ECO:0000256" key="3">
    <source>
        <dbReference type="PIRSR" id="PIRSR602081-1"/>
    </source>
</evidence>
<keyword evidence="6" id="KW-0456">Lyase</keyword>
<dbReference type="AlphaFoldDB" id="A0A4V2FR30"/>
<organism evidence="6 7">
    <name type="scientific">Pseudonocardia sediminis</name>
    <dbReference type="NCBI Taxonomy" id="1397368"/>
    <lineage>
        <taxon>Bacteria</taxon>
        <taxon>Bacillati</taxon>
        <taxon>Actinomycetota</taxon>
        <taxon>Actinomycetes</taxon>
        <taxon>Pseudonocardiales</taxon>
        <taxon>Pseudonocardiaceae</taxon>
        <taxon>Pseudonocardia</taxon>
    </lineage>
</organism>
<dbReference type="PANTHER" id="PTHR11455:SF9">
    <property type="entry name" value="CRYPTOCHROME CIRCADIAN CLOCK 5 ISOFORM X1"/>
    <property type="match status" value="1"/>
</dbReference>
<keyword evidence="2 3" id="KW-0274">FAD</keyword>
<evidence type="ECO:0000313" key="6">
    <source>
        <dbReference type="EMBL" id="RZT87040.1"/>
    </source>
</evidence>
<accession>A0A4V2FR30</accession>
<dbReference type="GO" id="GO:0003904">
    <property type="term" value="F:deoxyribodipyrimidine photo-lyase activity"/>
    <property type="evidence" value="ECO:0007669"/>
    <property type="project" value="TreeGrafter"/>
</dbReference>
<feature type="region of interest" description="Disordered" evidence="4">
    <location>
        <begin position="245"/>
        <end position="283"/>
    </location>
</feature>
<evidence type="ECO:0000256" key="4">
    <source>
        <dbReference type="SAM" id="MobiDB-lite"/>
    </source>
</evidence>
<dbReference type="SUPFAM" id="SSF48173">
    <property type="entry name" value="Cryptochrome/photolyase FAD-binding domain"/>
    <property type="match status" value="1"/>
</dbReference>
<feature type="domain" description="Cryptochrome/DNA photolyase FAD-binding" evidence="5">
    <location>
        <begin position="102"/>
        <end position="215"/>
    </location>
</feature>
<dbReference type="InterPro" id="IPR002081">
    <property type="entry name" value="Cryptochrome/DNA_photolyase_1"/>
</dbReference>
<comment type="caution">
    <text evidence="6">The sequence shown here is derived from an EMBL/GenBank/DDBJ whole genome shotgun (WGS) entry which is preliminary data.</text>
</comment>
<proteinExistence type="predicted"/>
<dbReference type="InterPro" id="IPR036134">
    <property type="entry name" value="Crypto/Photolyase_FAD-like_sf"/>
</dbReference>
<dbReference type="GO" id="GO:0003677">
    <property type="term" value="F:DNA binding"/>
    <property type="evidence" value="ECO:0007669"/>
    <property type="project" value="TreeGrafter"/>
</dbReference>
<protein>
    <submittedName>
        <fullName evidence="6">Deoxyribodipyrimidine photo-lyase</fullName>
    </submittedName>
</protein>
<dbReference type="Gene3D" id="1.10.579.10">
    <property type="entry name" value="DNA Cyclobutane Dipyrimidine Photolyase, subunit A, domain 3"/>
    <property type="match status" value="1"/>
</dbReference>
<dbReference type="RefSeq" id="WP_130291242.1">
    <property type="nucleotide sequence ID" value="NZ_SHKL01000001.1"/>
</dbReference>
<dbReference type="InterPro" id="IPR005101">
    <property type="entry name" value="Cryptochr/Photolyase_FAD-bd"/>
</dbReference>
<sequence>MLLPTPEPGPDAARDWVRTHLGDLCRDEPEPSPAFRGGQTAADAALAGLDVTGYAARRNEVAPRERRGATRLSPWIRYGLIDLPTAWAAAADAPPRDRTKFRDELAWQEYARHLYARVGTRMSAALRDAPARETRAWDEPWPSDMACIKACTTELHTDGWLVNQTRMWMSSQWTVRAGAEWTAGEDEFFVHLLDGSRAANRLGWQGTIGSGTGKAYGFSRWQVRKRAPGICGTCALSHDCPIEQWPAASDAPRPDPRPEREPLLRTDPDPERTAGPSEPVLDGDPSAVWLTAESLGDADPALAAHPGLPAVFVFDEPLLRRLNLSGKRLVFLAETLADLATRREVRVHRGVVRAELGQEPVAVTFAPVPGFRRLHTDVRCAEVHPWRWLYRPHTGPVSSFSAWRKGLPRVRSGR</sequence>
<feature type="compositionally biased region" description="Basic and acidic residues" evidence="4">
    <location>
        <begin position="252"/>
        <end position="272"/>
    </location>
</feature>
<keyword evidence="7" id="KW-1185">Reference proteome</keyword>